<evidence type="ECO:0000256" key="8">
    <source>
        <dbReference type="ARBA" id="ARBA00022679"/>
    </source>
</evidence>
<dbReference type="EC" id="2.7.1.48" evidence="5 16"/>
<feature type="domain" description="Phosphoribulokinase/uridine kinase" evidence="18">
    <location>
        <begin position="7"/>
        <end position="190"/>
    </location>
</feature>
<dbReference type="UniPathway" id="UPA00574">
    <property type="reaction ID" value="UER00637"/>
</dbReference>
<evidence type="ECO:0000256" key="17">
    <source>
        <dbReference type="RuleBase" id="RU003825"/>
    </source>
</evidence>
<keyword evidence="8 16" id="KW-0808">Transferase</keyword>
<dbReference type="Gene3D" id="3.40.50.300">
    <property type="entry name" value="P-loop containing nucleotide triphosphate hydrolases"/>
    <property type="match status" value="1"/>
</dbReference>
<dbReference type="OrthoDB" id="9777642at2"/>
<dbReference type="CDD" id="cd02023">
    <property type="entry name" value="UMPK"/>
    <property type="match status" value="1"/>
</dbReference>
<evidence type="ECO:0000256" key="13">
    <source>
        <dbReference type="ARBA" id="ARBA00031452"/>
    </source>
</evidence>
<evidence type="ECO:0000256" key="15">
    <source>
        <dbReference type="ARBA" id="ARBA00048909"/>
    </source>
</evidence>
<comment type="caution">
    <text evidence="19">The sequence shown here is derived from an EMBL/GenBank/DDBJ whole genome shotgun (WGS) entry which is preliminary data.</text>
</comment>
<comment type="subcellular location">
    <subcellularLocation>
        <location evidence="1 16 17">Cytoplasm</location>
    </subcellularLocation>
</comment>
<keyword evidence="7 16" id="KW-0963">Cytoplasm</keyword>
<evidence type="ECO:0000256" key="6">
    <source>
        <dbReference type="ARBA" id="ARBA00021478"/>
    </source>
</evidence>
<dbReference type="PRINTS" id="PR00988">
    <property type="entry name" value="URIDINKINASE"/>
</dbReference>
<protein>
    <recommendedName>
        <fullName evidence="6 16">Uridine kinase</fullName>
        <ecNumber evidence="5 16">2.7.1.48</ecNumber>
    </recommendedName>
    <alternativeName>
        <fullName evidence="12 16">Cytidine monophosphokinase</fullName>
    </alternativeName>
    <alternativeName>
        <fullName evidence="13 16">Uridine monophosphokinase</fullName>
    </alternativeName>
</protein>
<dbReference type="NCBIfam" id="NF004018">
    <property type="entry name" value="PRK05480.1"/>
    <property type="match status" value="1"/>
</dbReference>
<comment type="catalytic activity">
    <reaction evidence="15 16 17">
        <text>uridine + ATP = UMP + ADP + H(+)</text>
        <dbReference type="Rhea" id="RHEA:16825"/>
        <dbReference type="ChEBI" id="CHEBI:15378"/>
        <dbReference type="ChEBI" id="CHEBI:16704"/>
        <dbReference type="ChEBI" id="CHEBI:30616"/>
        <dbReference type="ChEBI" id="CHEBI:57865"/>
        <dbReference type="ChEBI" id="CHEBI:456216"/>
        <dbReference type="EC" id="2.7.1.48"/>
    </reaction>
</comment>
<comment type="pathway">
    <text evidence="2 16 17">Pyrimidine metabolism; UMP biosynthesis via salvage pathway; UMP from uridine: step 1/1.</text>
</comment>
<dbReference type="AlphaFoldDB" id="A0A0A2WVZ1"/>
<dbReference type="GO" id="GO:0044211">
    <property type="term" value="P:CTP salvage"/>
    <property type="evidence" value="ECO:0007669"/>
    <property type="project" value="UniProtKB-UniRule"/>
</dbReference>
<evidence type="ECO:0000256" key="9">
    <source>
        <dbReference type="ARBA" id="ARBA00022741"/>
    </source>
</evidence>
<sequence length="210" mass="24024">MSRPFAIGIAGGTKSGKTTVARALKEALGGQAALLAMDHYYLDQSHLSLEERRRVNYDHPDAFDLPLYLEHVQRLLRWESVEEPVYSFQDYTRTPLTRRVDPAPVLILEGILLLYDPRLRALLDLKVFVEADADERFIRRLRRDLLERGRSLESVVEQYLSQVKPMHEAFVEPTKRYADIVLPRGGENRVALEMLIAKAQSRLAARGGVR</sequence>
<organism evidence="19 20">
    <name type="scientific">Thermus filiformis</name>
    <dbReference type="NCBI Taxonomy" id="276"/>
    <lineage>
        <taxon>Bacteria</taxon>
        <taxon>Thermotogati</taxon>
        <taxon>Deinococcota</taxon>
        <taxon>Deinococci</taxon>
        <taxon>Thermales</taxon>
        <taxon>Thermaceae</taxon>
        <taxon>Thermus</taxon>
    </lineage>
</organism>
<comment type="catalytic activity">
    <reaction evidence="14 17">
        <text>cytidine + ATP = CMP + ADP + H(+)</text>
        <dbReference type="Rhea" id="RHEA:24674"/>
        <dbReference type="ChEBI" id="CHEBI:15378"/>
        <dbReference type="ChEBI" id="CHEBI:17562"/>
        <dbReference type="ChEBI" id="CHEBI:30616"/>
        <dbReference type="ChEBI" id="CHEBI:60377"/>
        <dbReference type="ChEBI" id="CHEBI:456216"/>
        <dbReference type="EC" id="2.7.1.48"/>
    </reaction>
</comment>
<dbReference type="GO" id="GO:0043771">
    <property type="term" value="F:cytidine kinase activity"/>
    <property type="evidence" value="ECO:0007669"/>
    <property type="project" value="RHEA"/>
</dbReference>
<dbReference type="HAMAP" id="MF_00551">
    <property type="entry name" value="Uridine_kinase"/>
    <property type="match status" value="1"/>
</dbReference>
<comment type="similarity">
    <text evidence="4 16 17">Belongs to the uridine kinase family.</text>
</comment>
<gene>
    <name evidence="16" type="primary">udk</name>
    <name evidence="19" type="ORF">THFILI_07665</name>
</gene>
<dbReference type="EMBL" id="JPSL02000039">
    <property type="protein sequence ID" value="KGQ22962.2"/>
    <property type="molecule type" value="Genomic_DNA"/>
</dbReference>
<evidence type="ECO:0000256" key="14">
    <source>
        <dbReference type="ARBA" id="ARBA00047436"/>
    </source>
</evidence>
<keyword evidence="10 16" id="KW-0418">Kinase</keyword>
<evidence type="ECO:0000313" key="19">
    <source>
        <dbReference type="EMBL" id="KGQ22962.2"/>
    </source>
</evidence>
<evidence type="ECO:0000256" key="3">
    <source>
        <dbReference type="ARBA" id="ARBA00004784"/>
    </source>
</evidence>
<dbReference type="GO" id="GO:0004849">
    <property type="term" value="F:uridine kinase activity"/>
    <property type="evidence" value="ECO:0007669"/>
    <property type="project" value="UniProtKB-UniRule"/>
</dbReference>
<dbReference type="PANTHER" id="PTHR10285">
    <property type="entry name" value="URIDINE KINASE"/>
    <property type="match status" value="1"/>
</dbReference>
<evidence type="ECO:0000259" key="18">
    <source>
        <dbReference type="Pfam" id="PF00485"/>
    </source>
</evidence>
<dbReference type="Pfam" id="PF00485">
    <property type="entry name" value="PRK"/>
    <property type="match status" value="1"/>
</dbReference>
<comment type="caution">
    <text evidence="16">Lacks conserved residue(s) required for the propagation of feature annotation.</text>
</comment>
<dbReference type="Proteomes" id="UP000030364">
    <property type="component" value="Unassembled WGS sequence"/>
</dbReference>
<evidence type="ECO:0000256" key="11">
    <source>
        <dbReference type="ARBA" id="ARBA00022840"/>
    </source>
</evidence>
<keyword evidence="11 16" id="KW-0067">ATP-binding</keyword>
<dbReference type="InterPro" id="IPR026008">
    <property type="entry name" value="Uridine_kinase"/>
</dbReference>
<proteinExistence type="inferred from homology"/>
<evidence type="ECO:0000256" key="4">
    <source>
        <dbReference type="ARBA" id="ARBA00005408"/>
    </source>
</evidence>
<dbReference type="GO" id="GO:0044206">
    <property type="term" value="P:UMP salvage"/>
    <property type="evidence" value="ECO:0007669"/>
    <property type="project" value="UniProtKB-UniRule"/>
</dbReference>
<evidence type="ECO:0000313" key="20">
    <source>
        <dbReference type="Proteomes" id="UP000030364"/>
    </source>
</evidence>
<comment type="pathway">
    <text evidence="3 16 17">Pyrimidine metabolism; CTP biosynthesis via salvage pathway; CTP from cytidine: step 1/3.</text>
</comment>
<dbReference type="InterPro" id="IPR000764">
    <property type="entry name" value="Uridine_kinase-like"/>
</dbReference>
<keyword evidence="20" id="KW-1185">Reference proteome</keyword>
<evidence type="ECO:0000256" key="12">
    <source>
        <dbReference type="ARBA" id="ARBA00030641"/>
    </source>
</evidence>
<dbReference type="InterPro" id="IPR027417">
    <property type="entry name" value="P-loop_NTPase"/>
</dbReference>
<evidence type="ECO:0000256" key="7">
    <source>
        <dbReference type="ARBA" id="ARBA00022490"/>
    </source>
</evidence>
<dbReference type="GO" id="GO:0005524">
    <property type="term" value="F:ATP binding"/>
    <property type="evidence" value="ECO:0007669"/>
    <property type="project" value="UniProtKB-UniRule"/>
</dbReference>
<evidence type="ECO:0000256" key="1">
    <source>
        <dbReference type="ARBA" id="ARBA00004496"/>
    </source>
</evidence>
<reference evidence="19 20" key="1">
    <citation type="journal article" date="2015" name="Genome Announc.">
        <title>Draft Genome Sequence of the Thermophile Thermus filiformis ATCC 43280, Producer of Carotenoid-(Di)glucoside-Branched Fatty Acid (Di)esters and Source of Hyperthermostable Enzymes of Biotechnological Interest.</title>
        <authorList>
            <person name="Mandelli F."/>
            <person name="Oliveira Ramires B."/>
            <person name="Couger M.B."/>
            <person name="Paixao D.A."/>
            <person name="Camilo C.M."/>
            <person name="Polikarpov I."/>
            <person name="Prade R."/>
            <person name="Riano-Pachon D.M."/>
            <person name="Squina F.M."/>
        </authorList>
    </citation>
    <scope>NUCLEOTIDE SEQUENCE [LARGE SCALE GENOMIC DNA]</scope>
    <source>
        <strain evidence="19 20">ATCC 43280</strain>
    </source>
</reference>
<dbReference type="RefSeq" id="WP_038060659.1">
    <property type="nucleotide sequence ID" value="NZ_JPSL02000039.1"/>
</dbReference>
<accession>A0A0A2WVZ1</accession>
<dbReference type="SUPFAM" id="SSF52540">
    <property type="entry name" value="P-loop containing nucleoside triphosphate hydrolases"/>
    <property type="match status" value="1"/>
</dbReference>
<dbReference type="UniPathway" id="UPA00579">
    <property type="reaction ID" value="UER00640"/>
</dbReference>
<dbReference type="InterPro" id="IPR006083">
    <property type="entry name" value="PRK/URK"/>
</dbReference>
<keyword evidence="9 16" id="KW-0547">Nucleotide-binding</keyword>
<name>A0A0A2WVZ1_THEFI</name>
<evidence type="ECO:0000256" key="10">
    <source>
        <dbReference type="ARBA" id="ARBA00022777"/>
    </source>
</evidence>
<evidence type="ECO:0000256" key="2">
    <source>
        <dbReference type="ARBA" id="ARBA00004690"/>
    </source>
</evidence>
<evidence type="ECO:0000256" key="16">
    <source>
        <dbReference type="HAMAP-Rule" id="MF_00551"/>
    </source>
</evidence>
<dbReference type="GO" id="GO:0005737">
    <property type="term" value="C:cytoplasm"/>
    <property type="evidence" value="ECO:0007669"/>
    <property type="project" value="UniProtKB-SubCell"/>
</dbReference>
<dbReference type="STRING" id="276.THFILI_07665"/>
<dbReference type="NCBIfam" id="TIGR00235">
    <property type="entry name" value="udk"/>
    <property type="match status" value="1"/>
</dbReference>
<evidence type="ECO:0000256" key="5">
    <source>
        <dbReference type="ARBA" id="ARBA00012137"/>
    </source>
</evidence>